<name>A0A521EJS0_9BACT</name>
<protein>
    <submittedName>
        <fullName evidence="1">Uncharacterized protein</fullName>
    </submittedName>
</protein>
<dbReference type="RefSeq" id="WP_142455237.1">
    <property type="nucleotide sequence ID" value="NZ_FXTP01000012.1"/>
</dbReference>
<organism evidence="1 2">
    <name type="scientific">Gracilimonas mengyeensis</name>
    <dbReference type="NCBI Taxonomy" id="1302730"/>
    <lineage>
        <taxon>Bacteria</taxon>
        <taxon>Pseudomonadati</taxon>
        <taxon>Balneolota</taxon>
        <taxon>Balneolia</taxon>
        <taxon>Balneolales</taxon>
        <taxon>Balneolaceae</taxon>
        <taxon>Gracilimonas</taxon>
    </lineage>
</organism>
<keyword evidence="2" id="KW-1185">Reference proteome</keyword>
<dbReference type="Proteomes" id="UP000317557">
    <property type="component" value="Unassembled WGS sequence"/>
</dbReference>
<evidence type="ECO:0000313" key="2">
    <source>
        <dbReference type="Proteomes" id="UP000317557"/>
    </source>
</evidence>
<dbReference type="EMBL" id="FXTP01000012">
    <property type="protein sequence ID" value="SMO84167.1"/>
    <property type="molecule type" value="Genomic_DNA"/>
</dbReference>
<sequence length="120" mass="14090">MKINNRLAKLEAEAPSDYFFNCLTNKELERLVYLISKENSKEEFKDLIELDNKAKRDARVEFLKQYDIAEPLNVRSVFNAFKEYQHKKGRVDQLGHSITGSFPAFNKFLINKGYHINESE</sequence>
<reference evidence="1 2" key="1">
    <citation type="submission" date="2017-05" db="EMBL/GenBank/DDBJ databases">
        <authorList>
            <person name="Varghese N."/>
            <person name="Submissions S."/>
        </authorList>
    </citation>
    <scope>NUCLEOTIDE SEQUENCE [LARGE SCALE GENOMIC DNA]</scope>
    <source>
        <strain evidence="1 2">DSM 21985</strain>
    </source>
</reference>
<evidence type="ECO:0000313" key="1">
    <source>
        <dbReference type="EMBL" id="SMO84167.1"/>
    </source>
</evidence>
<dbReference type="AlphaFoldDB" id="A0A521EJS0"/>
<gene>
    <name evidence="1" type="ORF">SAMN06265219_11287</name>
</gene>
<proteinExistence type="predicted"/>
<accession>A0A521EJS0</accession>